<name>A0A2A9MLE7_BESBE</name>
<dbReference type="RefSeq" id="XP_029220522.1">
    <property type="nucleotide sequence ID" value="XM_029363156.1"/>
</dbReference>
<reference evidence="1 2" key="1">
    <citation type="submission" date="2017-09" db="EMBL/GenBank/DDBJ databases">
        <title>Genome sequencing of Besnoitia besnoiti strain Bb-Ger1.</title>
        <authorList>
            <person name="Schares G."/>
            <person name="Venepally P."/>
            <person name="Lorenzi H.A."/>
        </authorList>
    </citation>
    <scope>NUCLEOTIDE SEQUENCE [LARGE SCALE GENOMIC DNA]</scope>
    <source>
        <strain evidence="1 2">Bb-Ger1</strain>
    </source>
</reference>
<organism evidence="1 2">
    <name type="scientific">Besnoitia besnoiti</name>
    <name type="common">Apicomplexan protozoan</name>
    <dbReference type="NCBI Taxonomy" id="94643"/>
    <lineage>
        <taxon>Eukaryota</taxon>
        <taxon>Sar</taxon>
        <taxon>Alveolata</taxon>
        <taxon>Apicomplexa</taxon>
        <taxon>Conoidasida</taxon>
        <taxon>Coccidia</taxon>
        <taxon>Eucoccidiorida</taxon>
        <taxon>Eimeriorina</taxon>
        <taxon>Sarcocystidae</taxon>
        <taxon>Besnoitia</taxon>
    </lineage>
</organism>
<sequence length="239" mass="26432">MAPGWCLRASDSTWENGCLRACDSGIPDKGVSEAERERVTEEEMMMSSSPGNAASSPLASLRGRCARALSRLFFPFERSAASGEPPADSAFGVLPRLLLGAVKKQATLIKDAKTLYNASRILLSRFAEAANTRLADLGLALRPVIHLLLLHHQPLFLAAAHLIRFFKILLYLRYLFDWLPQVNPHLPPFTFVYRATDAYISIFTRFVPSIASMDLSGFAAWGVLEMTENSLARLIATFE</sequence>
<dbReference type="VEuPathDB" id="ToxoDB:BESB_047050"/>
<dbReference type="AlphaFoldDB" id="A0A2A9MLE7"/>
<dbReference type="Proteomes" id="UP000224006">
    <property type="component" value="Chromosome III"/>
</dbReference>
<keyword evidence="2" id="KW-1185">Reference proteome</keyword>
<accession>A0A2A9MLE7</accession>
<dbReference type="GeneID" id="40309635"/>
<dbReference type="STRING" id="94643.A0A2A9MLE7"/>
<dbReference type="Pfam" id="PF02325">
    <property type="entry name" value="CCB3_YggT"/>
    <property type="match status" value="1"/>
</dbReference>
<protein>
    <recommendedName>
        <fullName evidence="3">YGGT family protein</fullName>
    </recommendedName>
</protein>
<dbReference type="KEGG" id="bbes:BESB_047050"/>
<comment type="caution">
    <text evidence="1">The sequence shown here is derived from an EMBL/GenBank/DDBJ whole genome shotgun (WGS) entry which is preliminary data.</text>
</comment>
<dbReference type="InterPro" id="IPR003425">
    <property type="entry name" value="CCB3/YggT"/>
</dbReference>
<dbReference type="GO" id="GO:0016020">
    <property type="term" value="C:membrane"/>
    <property type="evidence" value="ECO:0007669"/>
    <property type="project" value="InterPro"/>
</dbReference>
<evidence type="ECO:0008006" key="3">
    <source>
        <dbReference type="Google" id="ProtNLM"/>
    </source>
</evidence>
<dbReference type="OrthoDB" id="392195at2759"/>
<evidence type="ECO:0000313" key="2">
    <source>
        <dbReference type="Proteomes" id="UP000224006"/>
    </source>
</evidence>
<gene>
    <name evidence="1" type="ORF">BESB_047050</name>
</gene>
<proteinExistence type="predicted"/>
<dbReference type="EMBL" id="NWUJ01000003">
    <property type="protein sequence ID" value="PFH36513.1"/>
    <property type="molecule type" value="Genomic_DNA"/>
</dbReference>
<evidence type="ECO:0000313" key="1">
    <source>
        <dbReference type="EMBL" id="PFH36513.1"/>
    </source>
</evidence>